<dbReference type="PRINTS" id="PR00455">
    <property type="entry name" value="HTHTETR"/>
</dbReference>
<evidence type="ECO:0000313" key="7">
    <source>
        <dbReference type="Proteomes" id="UP001596135"/>
    </source>
</evidence>
<protein>
    <submittedName>
        <fullName evidence="6">TetR/AcrR family transcriptional regulator</fullName>
    </submittedName>
</protein>
<gene>
    <name evidence="6" type="ORF">ACFPYL_09585</name>
</gene>
<dbReference type="EMBL" id="JBHSRJ010000004">
    <property type="protein sequence ID" value="MFC6043325.1"/>
    <property type="molecule type" value="Genomic_DNA"/>
</dbReference>
<evidence type="ECO:0000256" key="2">
    <source>
        <dbReference type="ARBA" id="ARBA00023125"/>
    </source>
</evidence>
<dbReference type="InterPro" id="IPR001647">
    <property type="entry name" value="HTH_TetR"/>
</dbReference>
<dbReference type="Gene3D" id="1.10.10.60">
    <property type="entry name" value="Homeodomain-like"/>
    <property type="match status" value="1"/>
</dbReference>
<dbReference type="PANTHER" id="PTHR30055:SF230">
    <property type="entry name" value="TRANSCRIPTIONAL REGULATORY PROTEIN (PROBABLY TETR-FAMILY)-RELATED"/>
    <property type="match status" value="1"/>
</dbReference>
<comment type="caution">
    <text evidence="6">The sequence shown here is derived from an EMBL/GenBank/DDBJ whole genome shotgun (WGS) entry which is preliminary data.</text>
</comment>
<keyword evidence="7" id="KW-1185">Reference proteome</keyword>
<dbReference type="PANTHER" id="PTHR30055">
    <property type="entry name" value="HTH-TYPE TRANSCRIPTIONAL REGULATOR RUTR"/>
    <property type="match status" value="1"/>
</dbReference>
<dbReference type="Gene3D" id="1.10.357.10">
    <property type="entry name" value="Tetracycline Repressor, domain 2"/>
    <property type="match status" value="1"/>
</dbReference>
<evidence type="ECO:0000256" key="3">
    <source>
        <dbReference type="ARBA" id="ARBA00023163"/>
    </source>
</evidence>
<evidence type="ECO:0000256" key="1">
    <source>
        <dbReference type="ARBA" id="ARBA00023015"/>
    </source>
</evidence>
<feature type="domain" description="HTH tetR-type" evidence="5">
    <location>
        <begin position="11"/>
        <end position="71"/>
    </location>
</feature>
<dbReference type="PROSITE" id="PS50977">
    <property type="entry name" value="HTH_TETR_2"/>
    <property type="match status" value="1"/>
</dbReference>
<proteinExistence type="predicted"/>
<reference evidence="7" key="1">
    <citation type="journal article" date="2019" name="Int. J. Syst. Evol. Microbiol.">
        <title>The Global Catalogue of Microorganisms (GCM) 10K type strain sequencing project: providing services to taxonomists for standard genome sequencing and annotation.</title>
        <authorList>
            <consortium name="The Broad Institute Genomics Platform"/>
            <consortium name="The Broad Institute Genome Sequencing Center for Infectious Disease"/>
            <person name="Wu L."/>
            <person name="Ma J."/>
        </authorList>
    </citation>
    <scope>NUCLEOTIDE SEQUENCE [LARGE SCALE GENOMIC DNA]</scope>
    <source>
        <strain evidence="7">CCUG 54522</strain>
    </source>
</reference>
<feature type="DNA-binding region" description="H-T-H motif" evidence="4">
    <location>
        <begin position="34"/>
        <end position="53"/>
    </location>
</feature>
<dbReference type="Pfam" id="PF16859">
    <property type="entry name" value="TetR_C_11"/>
    <property type="match status" value="1"/>
</dbReference>
<dbReference type="Pfam" id="PF00440">
    <property type="entry name" value="TetR_N"/>
    <property type="match status" value="1"/>
</dbReference>
<evidence type="ECO:0000313" key="6">
    <source>
        <dbReference type="EMBL" id="MFC6043325.1"/>
    </source>
</evidence>
<keyword evidence="1" id="KW-0805">Transcription regulation</keyword>
<accession>A0ABW1LH80</accession>
<dbReference type="SUPFAM" id="SSF46689">
    <property type="entry name" value="Homeodomain-like"/>
    <property type="match status" value="1"/>
</dbReference>
<dbReference type="RefSeq" id="WP_379153304.1">
    <property type="nucleotide sequence ID" value="NZ_JBHSRJ010000004.1"/>
</dbReference>
<evidence type="ECO:0000259" key="5">
    <source>
        <dbReference type="PROSITE" id="PS50977"/>
    </source>
</evidence>
<dbReference type="SUPFAM" id="SSF48498">
    <property type="entry name" value="Tetracyclin repressor-like, C-terminal domain"/>
    <property type="match status" value="1"/>
</dbReference>
<evidence type="ECO:0000256" key="4">
    <source>
        <dbReference type="PROSITE-ProRule" id="PRU00335"/>
    </source>
</evidence>
<keyword evidence="2 4" id="KW-0238">DNA-binding</keyword>
<name>A0ABW1LH80_9ACTN</name>
<keyword evidence="3" id="KW-0804">Transcription</keyword>
<dbReference type="InterPro" id="IPR011075">
    <property type="entry name" value="TetR_C"/>
</dbReference>
<sequence length="185" mass="19666">MTTAPGRPRDRRIDRAVLAATAELLVEVGYADLTIAAVAERARTTKPAIYRRWRSKAHLVHEAAFPTDAERVQVPSTGALDTDLRAMVRACVDVFAHPVARAAVPGLIAEFAADPTLHAALVERLADGPLGTARERLAGAPVDPGSVIEAMAGTTLLALLFRGDGELDDDWIDTTTTLLLKGIAP</sequence>
<dbReference type="Proteomes" id="UP001596135">
    <property type="component" value="Unassembled WGS sequence"/>
</dbReference>
<dbReference type="InterPro" id="IPR050109">
    <property type="entry name" value="HTH-type_TetR-like_transc_reg"/>
</dbReference>
<organism evidence="6 7">
    <name type="scientific">Nocardioides hankookensis</name>
    <dbReference type="NCBI Taxonomy" id="443157"/>
    <lineage>
        <taxon>Bacteria</taxon>
        <taxon>Bacillati</taxon>
        <taxon>Actinomycetota</taxon>
        <taxon>Actinomycetes</taxon>
        <taxon>Propionibacteriales</taxon>
        <taxon>Nocardioidaceae</taxon>
        <taxon>Nocardioides</taxon>
    </lineage>
</organism>
<dbReference type="InterPro" id="IPR036271">
    <property type="entry name" value="Tet_transcr_reg_TetR-rel_C_sf"/>
</dbReference>
<dbReference type="InterPro" id="IPR009057">
    <property type="entry name" value="Homeodomain-like_sf"/>
</dbReference>